<dbReference type="CDD" id="cd05819">
    <property type="entry name" value="NHL"/>
    <property type="match status" value="1"/>
</dbReference>
<dbReference type="Pfam" id="PF00656">
    <property type="entry name" value="Peptidase_C14"/>
    <property type="match status" value="1"/>
</dbReference>
<dbReference type="AlphaFoldDB" id="A0A816APV1"/>
<dbReference type="GO" id="GO:0006508">
    <property type="term" value="P:proteolysis"/>
    <property type="evidence" value="ECO:0007669"/>
    <property type="project" value="InterPro"/>
</dbReference>
<dbReference type="PANTHER" id="PTHR24104">
    <property type="entry name" value="E3 UBIQUITIN-PROTEIN LIGASE NHLRC1-RELATED"/>
    <property type="match status" value="1"/>
</dbReference>
<dbReference type="PROSITE" id="PS51125">
    <property type="entry name" value="NHL"/>
    <property type="match status" value="2"/>
</dbReference>
<keyword evidence="1" id="KW-0677">Repeat</keyword>
<feature type="domain" description="Caspase family p20" evidence="3">
    <location>
        <begin position="11"/>
        <end position="90"/>
    </location>
</feature>
<dbReference type="InterPro" id="IPR029030">
    <property type="entry name" value="Caspase-like_dom_sf"/>
</dbReference>
<proteinExistence type="predicted"/>
<dbReference type="InterPro" id="IPR011042">
    <property type="entry name" value="6-blade_b-propeller_TolB-like"/>
</dbReference>
<dbReference type="Gene3D" id="2.120.10.30">
    <property type="entry name" value="TolB, C-terminal domain"/>
    <property type="match status" value="2"/>
</dbReference>
<dbReference type="SUPFAM" id="SSF101898">
    <property type="entry name" value="NHL repeat"/>
    <property type="match status" value="1"/>
</dbReference>
<evidence type="ECO:0000313" key="5">
    <source>
        <dbReference type="Proteomes" id="UP000663828"/>
    </source>
</evidence>
<dbReference type="Gene3D" id="2.40.10.500">
    <property type="match status" value="1"/>
</dbReference>
<comment type="caution">
    <text evidence="4">The sequence shown here is derived from an EMBL/GenBank/DDBJ whole genome shotgun (WGS) entry which is preliminary data.</text>
</comment>
<protein>
    <recommendedName>
        <fullName evidence="3">Caspase family p20 domain-containing protein</fullName>
    </recommendedName>
</protein>
<name>A0A816APV1_ADIRI</name>
<dbReference type="InterPro" id="IPR011600">
    <property type="entry name" value="Pept_C14_caspase"/>
</dbReference>
<sequence>MKSSAKSSSNYQKLALIIGNGNYRRSKNQLSQSIINAVELSTILKRMNFNITLYIDVRTSEELSENVKKFAHNIKDNDLVVFYYSGHANQVNNQNYLIPIYDDRIGTDTDVLDLACSFDSIFDRLVEKTSSHITVCILDCCKPFWRIGKSESHGVDGGRGLHEIQPIERALIQLSCAANKTSRDDLFSKKLLKHVAKENIDVRDLFQLITNDVLTQSNQMQEPLTINGIRQHEPVYLNKVMINTNSSVRIPNIAYNSKWKYTALLIAGGKNYKSTTNELYCPRGLCMSRDNQAIVIADTLNHRIMLINRRTKSLQILVDKNRNGYRYDSLSEPSNVICDTESKQLIISDYKNRRVLRWSPRNSAELQIIKDNIECRGLAMDNEGSLYISDTKRHEVRRYHNSDREGTVVAGGNGQGSDLNQLNHPTYIFVDRDQSVYVSDSWNDRVMKWEKDMEDGIVVAGNTDIGNNLTQLNCPAGIVVDQLGTVYVADHWNNRVMRWYNGASHGDVIVGNSHGLGNTVKLLNGPEGLAFDGDGNLLIADSYNHRVLQFDIRMT</sequence>
<organism evidence="4 5">
    <name type="scientific">Adineta ricciae</name>
    <name type="common">Rotifer</name>
    <dbReference type="NCBI Taxonomy" id="249248"/>
    <lineage>
        <taxon>Eukaryota</taxon>
        <taxon>Metazoa</taxon>
        <taxon>Spiralia</taxon>
        <taxon>Gnathifera</taxon>
        <taxon>Rotifera</taxon>
        <taxon>Eurotatoria</taxon>
        <taxon>Bdelloidea</taxon>
        <taxon>Adinetida</taxon>
        <taxon>Adinetidae</taxon>
        <taxon>Adineta</taxon>
    </lineage>
</organism>
<dbReference type="EMBL" id="CAJNOR010006571">
    <property type="protein sequence ID" value="CAF1598620.1"/>
    <property type="molecule type" value="Genomic_DNA"/>
</dbReference>
<evidence type="ECO:0000256" key="2">
    <source>
        <dbReference type="PROSITE-ProRule" id="PRU00504"/>
    </source>
</evidence>
<dbReference type="InterPro" id="IPR050952">
    <property type="entry name" value="TRIM-NHL_E3_ligases"/>
</dbReference>
<dbReference type="InterPro" id="IPR001309">
    <property type="entry name" value="Pept_C14_p20"/>
</dbReference>
<evidence type="ECO:0000313" key="4">
    <source>
        <dbReference type="EMBL" id="CAF1598620.1"/>
    </source>
</evidence>
<feature type="repeat" description="NHL" evidence="2">
    <location>
        <begin position="465"/>
        <end position="496"/>
    </location>
</feature>
<keyword evidence="5" id="KW-1185">Reference proteome</keyword>
<evidence type="ECO:0000259" key="3">
    <source>
        <dbReference type="PROSITE" id="PS50208"/>
    </source>
</evidence>
<dbReference type="Proteomes" id="UP000663828">
    <property type="component" value="Unassembled WGS sequence"/>
</dbReference>
<feature type="repeat" description="NHL" evidence="2">
    <location>
        <begin position="523"/>
        <end position="553"/>
    </location>
</feature>
<dbReference type="Gene3D" id="3.40.50.1460">
    <property type="match status" value="1"/>
</dbReference>
<dbReference type="Pfam" id="PF01436">
    <property type="entry name" value="NHL"/>
    <property type="match status" value="2"/>
</dbReference>
<dbReference type="SUPFAM" id="SSF52129">
    <property type="entry name" value="Caspase-like"/>
    <property type="match status" value="1"/>
</dbReference>
<dbReference type="PROSITE" id="PS50208">
    <property type="entry name" value="CASPASE_P20"/>
    <property type="match status" value="1"/>
</dbReference>
<dbReference type="PANTHER" id="PTHR24104:SF25">
    <property type="entry name" value="PROTEIN LIN-41"/>
    <property type="match status" value="1"/>
</dbReference>
<accession>A0A816APV1</accession>
<reference evidence="4" key="1">
    <citation type="submission" date="2021-02" db="EMBL/GenBank/DDBJ databases">
        <authorList>
            <person name="Nowell W R."/>
        </authorList>
    </citation>
    <scope>NUCLEOTIDE SEQUENCE</scope>
</reference>
<gene>
    <name evidence="4" type="ORF">XAT740_LOCUS47415</name>
</gene>
<dbReference type="GO" id="GO:0008270">
    <property type="term" value="F:zinc ion binding"/>
    <property type="evidence" value="ECO:0007669"/>
    <property type="project" value="UniProtKB-KW"/>
</dbReference>
<evidence type="ECO:0000256" key="1">
    <source>
        <dbReference type="ARBA" id="ARBA00022737"/>
    </source>
</evidence>
<dbReference type="GO" id="GO:0004197">
    <property type="term" value="F:cysteine-type endopeptidase activity"/>
    <property type="evidence" value="ECO:0007669"/>
    <property type="project" value="InterPro"/>
</dbReference>
<dbReference type="InterPro" id="IPR001258">
    <property type="entry name" value="NHL_repeat"/>
</dbReference>